<name>X1AVG8_9ZZZZ</name>
<sequence>MILEKKESGMIEIDLTGPDGNVFNLLAQAKKLTSLLNDRRENEYLLWDDVKKDMMSADYDHAVDVFEEHFGHIVILYK</sequence>
<protein>
    <submittedName>
        <fullName evidence="1">Uncharacterized protein</fullName>
    </submittedName>
</protein>
<reference evidence="1" key="1">
    <citation type="journal article" date="2014" name="Front. Microbiol.">
        <title>High frequency of phylogenetically diverse reductive dehalogenase-homologous genes in deep subseafloor sedimentary metagenomes.</title>
        <authorList>
            <person name="Kawai M."/>
            <person name="Futagami T."/>
            <person name="Toyoda A."/>
            <person name="Takaki Y."/>
            <person name="Nishi S."/>
            <person name="Hori S."/>
            <person name="Arai W."/>
            <person name="Tsubouchi T."/>
            <person name="Morono Y."/>
            <person name="Uchiyama I."/>
            <person name="Ito T."/>
            <person name="Fujiyama A."/>
            <person name="Inagaki F."/>
            <person name="Takami H."/>
        </authorList>
    </citation>
    <scope>NUCLEOTIDE SEQUENCE</scope>
    <source>
        <strain evidence="1">Expedition CK06-06</strain>
    </source>
</reference>
<proteinExistence type="predicted"/>
<accession>X1AVG8</accession>
<organism evidence="1">
    <name type="scientific">marine sediment metagenome</name>
    <dbReference type="NCBI Taxonomy" id="412755"/>
    <lineage>
        <taxon>unclassified sequences</taxon>
        <taxon>metagenomes</taxon>
        <taxon>ecological metagenomes</taxon>
    </lineage>
</organism>
<dbReference type="AlphaFoldDB" id="X1AVG8"/>
<gene>
    <name evidence="1" type="ORF">S01H4_28586</name>
</gene>
<dbReference type="EMBL" id="BART01014261">
    <property type="protein sequence ID" value="GAG86715.1"/>
    <property type="molecule type" value="Genomic_DNA"/>
</dbReference>
<comment type="caution">
    <text evidence="1">The sequence shown here is derived from an EMBL/GenBank/DDBJ whole genome shotgun (WGS) entry which is preliminary data.</text>
</comment>
<evidence type="ECO:0000313" key="1">
    <source>
        <dbReference type="EMBL" id="GAG86715.1"/>
    </source>
</evidence>